<dbReference type="SMART" id="SM00546">
    <property type="entry name" value="CUE"/>
    <property type="match status" value="1"/>
</dbReference>
<sequence>MAEDSDNRLDFAQAMRDFKAMFPSLSPESIEAALRLNNGLVESTIDDLLLLSTPLARNEVSQPATKHARTTEPCTEDEVVAPPACMLPRKKRVYAAAMLKPLPRDFLRLSLTGDIAEAAASGTSKIARRQRAKTAQAKVLSARQLQKLMDDNFNRRTSTRDPQLRRCLEDESLAIMLQNEEFVRQLRSDADFVSALQKDNERGTKERKDRLSSRSVPPSSTTIDFGPDSPHSTGSYGDTPDEVGPFPYTKVINEDKSEVYFHEKLRHMGKASKQRFANLADKFLRKHKGAAGILGTSRTDCSRAQLLPDDGNDSADEESGQNAEGYNQTSDIDYNIGKQKDLKEGRLFGNFRSPRP</sequence>
<evidence type="ECO:0000313" key="4">
    <source>
        <dbReference type="WBParaSite" id="TMUE_2000006176.1"/>
    </source>
</evidence>
<evidence type="ECO:0000313" key="3">
    <source>
        <dbReference type="Proteomes" id="UP000046395"/>
    </source>
</evidence>
<dbReference type="InterPro" id="IPR040192">
    <property type="entry name" value="CUEDC1"/>
</dbReference>
<dbReference type="GO" id="GO:0043130">
    <property type="term" value="F:ubiquitin binding"/>
    <property type="evidence" value="ECO:0007669"/>
    <property type="project" value="InterPro"/>
</dbReference>
<feature type="domain" description="CUE" evidence="2">
    <location>
        <begin position="10"/>
        <end position="53"/>
    </location>
</feature>
<dbReference type="STRING" id="70415.A0A5S6QFM1"/>
<dbReference type="PANTHER" id="PTHR13467">
    <property type="entry name" value="CUE DOMAIN CONTAINING PROTEIN 1"/>
    <property type="match status" value="1"/>
</dbReference>
<evidence type="ECO:0000259" key="2">
    <source>
        <dbReference type="PROSITE" id="PS51140"/>
    </source>
</evidence>
<feature type="region of interest" description="Disordered" evidence="1">
    <location>
        <begin position="197"/>
        <end position="248"/>
    </location>
</feature>
<dbReference type="PANTHER" id="PTHR13467:SF3">
    <property type="entry name" value="CUE DOMAIN-CONTAINING PROTEIN 1"/>
    <property type="match status" value="1"/>
</dbReference>
<feature type="region of interest" description="Disordered" evidence="1">
    <location>
        <begin position="302"/>
        <end position="336"/>
    </location>
</feature>
<protein>
    <submittedName>
        <fullName evidence="4">CUE domain-containing protein</fullName>
    </submittedName>
</protein>
<feature type="compositionally biased region" description="Acidic residues" evidence="1">
    <location>
        <begin position="310"/>
        <end position="319"/>
    </location>
</feature>
<dbReference type="WBParaSite" id="TMUE_2000006176.1">
    <property type="protein sequence ID" value="TMUE_2000006176.1"/>
    <property type="gene ID" value="WBGene00285934"/>
</dbReference>
<dbReference type="Pfam" id="PF02845">
    <property type="entry name" value="CUE"/>
    <property type="match status" value="1"/>
</dbReference>
<evidence type="ECO:0000256" key="1">
    <source>
        <dbReference type="SAM" id="MobiDB-lite"/>
    </source>
</evidence>
<organism evidence="3 4">
    <name type="scientific">Trichuris muris</name>
    <name type="common">Mouse whipworm</name>
    <dbReference type="NCBI Taxonomy" id="70415"/>
    <lineage>
        <taxon>Eukaryota</taxon>
        <taxon>Metazoa</taxon>
        <taxon>Ecdysozoa</taxon>
        <taxon>Nematoda</taxon>
        <taxon>Enoplea</taxon>
        <taxon>Dorylaimia</taxon>
        <taxon>Trichinellida</taxon>
        <taxon>Trichuridae</taxon>
        <taxon>Trichuris</taxon>
    </lineage>
</organism>
<dbReference type="Proteomes" id="UP000046395">
    <property type="component" value="Unassembled WGS sequence"/>
</dbReference>
<dbReference type="AlphaFoldDB" id="A0A5S6QFM1"/>
<feature type="compositionally biased region" description="Polar residues" evidence="1">
    <location>
        <begin position="213"/>
        <end position="223"/>
    </location>
</feature>
<reference evidence="4" key="1">
    <citation type="submission" date="2019-12" db="UniProtKB">
        <authorList>
            <consortium name="WormBaseParasite"/>
        </authorList>
    </citation>
    <scope>IDENTIFICATION</scope>
</reference>
<name>A0A5S6QFM1_TRIMR</name>
<accession>A0A5S6QFM1</accession>
<keyword evidence="3" id="KW-1185">Reference proteome</keyword>
<dbReference type="PROSITE" id="PS51140">
    <property type="entry name" value="CUE"/>
    <property type="match status" value="1"/>
</dbReference>
<dbReference type="SUPFAM" id="SSF46934">
    <property type="entry name" value="UBA-like"/>
    <property type="match status" value="1"/>
</dbReference>
<dbReference type="InterPro" id="IPR003892">
    <property type="entry name" value="CUE"/>
</dbReference>
<dbReference type="InterPro" id="IPR009060">
    <property type="entry name" value="UBA-like_sf"/>
</dbReference>
<proteinExistence type="predicted"/>
<feature type="compositionally biased region" description="Basic and acidic residues" evidence="1">
    <location>
        <begin position="198"/>
        <end position="212"/>
    </location>
</feature>
<feature type="compositionally biased region" description="Polar residues" evidence="1">
    <location>
        <begin position="320"/>
        <end position="332"/>
    </location>
</feature>
<dbReference type="Gene3D" id="1.10.8.10">
    <property type="entry name" value="DNA helicase RuvA subunit, C-terminal domain"/>
    <property type="match status" value="1"/>
</dbReference>